<sequence length="406" mass="45832">MGKTYVFRYKSENNVIYAGKEKQTTSIVGKVELQGIDRCNVMLRMKAISVNEKMSDEEMEDFKEKLKIPVVISHNDHELKNICPSSEESTQSLNIKRAIVSSMINTMSMLDIPQEVDEYDTLGKCRTNYTVEKGHDLVIKKEKDLTTCTNRHTFITDFFKKKFPTSLLFEKEYLECKQYIEGKIIKKAVCKEVEKMKMPLKNQNGSIELSGMLEMELIEINSAESFHHQIISREELQLNLAESRPGDSSEKKVKHILLDLCLKNRHVVDMNINSDFMKLVSQTKVLSYEELNRIYESLKSGKLCSSKKVKDLFVDTLPVIGNDAAVKLIAKLIENQEVTGLKAKLLPASFALVPKPTKNTVAAVAEGATNLFDGKSCSLPPLTSVLLYWVPSTQSFGSVNAPNECI</sequence>
<dbReference type="OrthoDB" id="6374144at2759"/>
<dbReference type="GO" id="GO:0005319">
    <property type="term" value="F:lipid transporter activity"/>
    <property type="evidence" value="ECO:0007669"/>
    <property type="project" value="InterPro"/>
</dbReference>
<proteinExistence type="predicted"/>
<reference evidence="4 5" key="1">
    <citation type="journal article" date="2019" name="Sci. Rep.">
        <title>Orb-weaving spider Araneus ventricosus genome elucidates the spidroin gene catalogue.</title>
        <authorList>
            <person name="Kono N."/>
            <person name="Nakamura H."/>
            <person name="Ohtoshi R."/>
            <person name="Moran D.A.P."/>
            <person name="Shinohara A."/>
            <person name="Yoshida Y."/>
            <person name="Fujiwara M."/>
            <person name="Mori M."/>
            <person name="Tomita M."/>
            <person name="Arakawa K."/>
        </authorList>
    </citation>
    <scope>NUCLEOTIDE SEQUENCE [LARGE SCALE GENOMIC DNA]</scope>
</reference>
<dbReference type="AlphaFoldDB" id="A0A4Y2CK62"/>
<evidence type="ECO:0000259" key="3">
    <source>
        <dbReference type="PROSITE" id="PS51211"/>
    </source>
</evidence>
<evidence type="ECO:0000256" key="1">
    <source>
        <dbReference type="ARBA" id="ARBA00022729"/>
    </source>
</evidence>
<dbReference type="Pfam" id="PF01347">
    <property type="entry name" value="Vitellogenin_N"/>
    <property type="match status" value="1"/>
</dbReference>
<dbReference type="PROSITE" id="PS51211">
    <property type="entry name" value="VITELLOGENIN"/>
    <property type="match status" value="1"/>
</dbReference>
<dbReference type="InterPro" id="IPR015816">
    <property type="entry name" value="Vitellinogen_b-sht_N"/>
</dbReference>
<dbReference type="PANTHER" id="PTHR23345:SF36">
    <property type="entry name" value="APOLIPOPHORINS"/>
    <property type="match status" value="1"/>
</dbReference>
<comment type="caution">
    <text evidence="2">Lacks conserved residue(s) required for the propagation of feature annotation.</text>
</comment>
<feature type="domain" description="Vitellogenin" evidence="3">
    <location>
        <begin position="1"/>
        <end position="406"/>
    </location>
</feature>
<keyword evidence="5" id="KW-1185">Reference proteome</keyword>
<dbReference type="Gene3D" id="2.30.230.10">
    <property type="entry name" value="Lipovitellin, beta-sheet shell regions, chain A"/>
    <property type="match status" value="1"/>
</dbReference>
<dbReference type="SUPFAM" id="SSF48431">
    <property type="entry name" value="Lipovitellin-phosvitin complex, superhelical domain"/>
    <property type="match status" value="1"/>
</dbReference>
<dbReference type="EMBL" id="BGPR01000207">
    <property type="protein sequence ID" value="GBM04811.1"/>
    <property type="molecule type" value="Genomic_DNA"/>
</dbReference>
<dbReference type="InterPro" id="IPR001747">
    <property type="entry name" value="Vitellogenin_N"/>
</dbReference>
<dbReference type="InterPro" id="IPR015819">
    <property type="entry name" value="Lipid_transp_b-sht_shell"/>
</dbReference>
<dbReference type="InterPro" id="IPR011030">
    <property type="entry name" value="Lipovitellin_superhlx_dom"/>
</dbReference>
<gene>
    <name evidence="4" type="ORF">AVEN_20242_1</name>
</gene>
<evidence type="ECO:0000256" key="2">
    <source>
        <dbReference type="PROSITE-ProRule" id="PRU00557"/>
    </source>
</evidence>
<evidence type="ECO:0000313" key="4">
    <source>
        <dbReference type="EMBL" id="GBM04811.1"/>
    </source>
</evidence>
<dbReference type="SUPFAM" id="SSF56968">
    <property type="entry name" value="Lipovitellin-phosvitin complex, beta-sheet shell regions"/>
    <property type="match status" value="1"/>
</dbReference>
<dbReference type="PANTHER" id="PTHR23345">
    <property type="entry name" value="VITELLOGENIN-RELATED"/>
    <property type="match status" value="1"/>
</dbReference>
<comment type="caution">
    <text evidence="4">The sequence shown here is derived from an EMBL/GenBank/DDBJ whole genome shotgun (WGS) entry which is preliminary data.</text>
</comment>
<evidence type="ECO:0000313" key="5">
    <source>
        <dbReference type="Proteomes" id="UP000499080"/>
    </source>
</evidence>
<keyword evidence="1" id="KW-0732">Signal</keyword>
<accession>A0A4Y2CK62</accession>
<protein>
    <recommendedName>
        <fullName evidence="3">Vitellogenin domain-containing protein</fullName>
    </recommendedName>
</protein>
<organism evidence="4 5">
    <name type="scientific">Araneus ventricosus</name>
    <name type="common">Orbweaver spider</name>
    <name type="synonym">Epeira ventricosa</name>
    <dbReference type="NCBI Taxonomy" id="182803"/>
    <lineage>
        <taxon>Eukaryota</taxon>
        <taxon>Metazoa</taxon>
        <taxon>Ecdysozoa</taxon>
        <taxon>Arthropoda</taxon>
        <taxon>Chelicerata</taxon>
        <taxon>Arachnida</taxon>
        <taxon>Araneae</taxon>
        <taxon>Araneomorphae</taxon>
        <taxon>Entelegynae</taxon>
        <taxon>Araneoidea</taxon>
        <taxon>Araneidae</taxon>
        <taxon>Araneus</taxon>
    </lineage>
</organism>
<dbReference type="InterPro" id="IPR050733">
    <property type="entry name" value="Vitellogenin/Apolipophorin"/>
</dbReference>
<dbReference type="Gene3D" id="1.25.10.20">
    <property type="entry name" value="Vitellinogen, superhelical"/>
    <property type="match status" value="1"/>
</dbReference>
<dbReference type="Proteomes" id="UP000499080">
    <property type="component" value="Unassembled WGS sequence"/>
</dbReference>
<name>A0A4Y2CK62_ARAVE</name>